<keyword evidence="2" id="KW-0812">Transmembrane</keyword>
<feature type="transmembrane region" description="Helical" evidence="2">
    <location>
        <begin position="49"/>
        <end position="77"/>
    </location>
</feature>
<sequence>MSHMAYRFYQDHIEVSGCLCSISQRFCSTLMFFRQTILYEFDRSFWSDMILSVSAIAGITTAVFTVLIAGLGTVIYINRRRHQIRNKISFRAKTIAHSSPNTSRLQMLSSSAFITDPTKRTQDYHGRYPSLEKGPGPTVVKKGWSSMRSDFQSLKDTSNLPAIGSLDTCNNLTMPSARATVGADEGAPVPNTMTEPVSTGATTLAAARTMEIKRGPEDALKSRPSSLHQAVLDVG</sequence>
<organism evidence="3 4">
    <name type="scientific">Cochliobolus sativus (strain ND90Pr / ATCC 201652)</name>
    <name type="common">Common root rot and spot blotch fungus</name>
    <name type="synonym">Bipolaris sorokiniana</name>
    <dbReference type="NCBI Taxonomy" id="665912"/>
    <lineage>
        <taxon>Eukaryota</taxon>
        <taxon>Fungi</taxon>
        <taxon>Dikarya</taxon>
        <taxon>Ascomycota</taxon>
        <taxon>Pezizomycotina</taxon>
        <taxon>Dothideomycetes</taxon>
        <taxon>Pleosporomycetidae</taxon>
        <taxon>Pleosporales</taxon>
        <taxon>Pleosporineae</taxon>
        <taxon>Pleosporaceae</taxon>
        <taxon>Bipolaris</taxon>
    </lineage>
</organism>
<protein>
    <submittedName>
        <fullName evidence="3">Uncharacterized protein</fullName>
    </submittedName>
</protein>
<keyword evidence="4" id="KW-1185">Reference proteome</keyword>
<keyword evidence="2" id="KW-0472">Membrane</keyword>
<reference evidence="4" key="2">
    <citation type="journal article" date="2013" name="PLoS Genet.">
        <title>Comparative genome structure, secondary metabolite, and effector coding capacity across Cochliobolus pathogens.</title>
        <authorList>
            <person name="Condon B.J."/>
            <person name="Leng Y."/>
            <person name="Wu D."/>
            <person name="Bushley K.E."/>
            <person name="Ohm R.A."/>
            <person name="Otillar R."/>
            <person name="Martin J."/>
            <person name="Schackwitz W."/>
            <person name="Grimwood J."/>
            <person name="MohdZainudin N."/>
            <person name="Xue C."/>
            <person name="Wang R."/>
            <person name="Manning V.A."/>
            <person name="Dhillon B."/>
            <person name="Tu Z.J."/>
            <person name="Steffenson B.J."/>
            <person name="Salamov A."/>
            <person name="Sun H."/>
            <person name="Lowry S."/>
            <person name="LaButti K."/>
            <person name="Han J."/>
            <person name="Copeland A."/>
            <person name="Lindquist E."/>
            <person name="Barry K."/>
            <person name="Schmutz J."/>
            <person name="Baker S.E."/>
            <person name="Ciuffetti L.M."/>
            <person name="Grigoriev I.V."/>
            <person name="Zhong S."/>
            <person name="Turgeon B.G."/>
        </authorList>
    </citation>
    <scope>NUCLEOTIDE SEQUENCE [LARGE SCALE GENOMIC DNA]</scope>
    <source>
        <strain evidence="4">ND90Pr / ATCC 201652</strain>
    </source>
</reference>
<dbReference type="EMBL" id="KB445642">
    <property type="protein sequence ID" value="EMD64682.1"/>
    <property type="molecule type" value="Genomic_DNA"/>
</dbReference>
<proteinExistence type="predicted"/>
<keyword evidence="2" id="KW-1133">Transmembrane helix</keyword>
<gene>
    <name evidence="3" type="ORF">COCSADRAFT_189745</name>
</gene>
<evidence type="ECO:0000256" key="1">
    <source>
        <dbReference type="SAM" id="MobiDB-lite"/>
    </source>
</evidence>
<dbReference type="OrthoDB" id="10382524at2759"/>
<reference evidence="3 4" key="1">
    <citation type="journal article" date="2012" name="PLoS Pathog.">
        <title>Diverse lifestyles and strategies of plant pathogenesis encoded in the genomes of eighteen Dothideomycetes fungi.</title>
        <authorList>
            <person name="Ohm R.A."/>
            <person name="Feau N."/>
            <person name="Henrissat B."/>
            <person name="Schoch C.L."/>
            <person name="Horwitz B.A."/>
            <person name="Barry K.W."/>
            <person name="Condon B.J."/>
            <person name="Copeland A.C."/>
            <person name="Dhillon B."/>
            <person name="Glaser F."/>
            <person name="Hesse C.N."/>
            <person name="Kosti I."/>
            <person name="LaButti K."/>
            <person name="Lindquist E.A."/>
            <person name="Lucas S."/>
            <person name="Salamov A.A."/>
            <person name="Bradshaw R.E."/>
            <person name="Ciuffetti L."/>
            <person name="Hamelin R.C."/>
            <person name="Kema G.H.J."/>
            <person name="Lawrence C."/>
            <person name="Scott J.A."/>
            <person name="Spatafora J.W."/>
            <person name="Turgeon B.G."/>
            <person name="de Wit P.J.G.M."/>
            <person name="Zhong S."/>
            <person name="Goodwin S.B."/>
            <person name="Grigoriev I.V."/>
        </authorList>
    </citation>
    <scope>NUCLEOTIDE SEQUENCE [LARGE SCALE GENOMIC DNA]</scope>
    <source>
        <strain evidence="4">ND90Pr / ATCC 201652</strain>
    </source>
</reference>
<name>M2T6T8_COCSN</name>
<accession>M2T6T8</accession>
<dbReference type="RefSeq" id="XP_007699282.1">
    <property type="nucleotide sequence ID" value="XM_007701092.1"/>
</dbReference>
<dbReference type="KEGG" id="bsc:COCSADRAFT_189745"/>
<dbReference type="AlphaFoldDB" id="M2T6T8"/>
<evidence type="ECO:0000256" key="2">
    <source>
        <dbReference type="SAM" id="Phobius"/>
    </source>
</evidence>
<evidence type="ECO:0000313" key="4">
    <source>
        <dbReference type="Proteomes" id="UP000016934"/>
    </source>
</evidence>
<dbReference type="HOGENOM" id="CLU_1055782_0_0_1"/>
<feature type="region of interest" description="Disordered" evidence="1">
    <location>
        <begin position="215"/>
        <end position="235"/>
    </location>
</feature>
<dbReference type="GeneID" id="19133691"/>
<evidence type="ECO:0000313" key="3">
    <source>
        <dbReference type="EMBL" id="EMD64682.1"/>
    </source>
</evidence>
<dbReference type="Proteomes" id="UP000016934">
    <property type="component" value="Unassembled WGS sequence"/>
</dbReference>